<dbReference type="AlphaFoldDB" id="A0RY67"/>
<keyword evidence="2" id="KW-0813">Transport</keyword>
<feature type="compositionally biased region" description="Basic and acidic residues" evidence="3">
    <location>
        <begin position="45"/>
        <end position="58"/>
    </location>
</feature>
<evidence type="ECO:0000256" key="2">
    <source>
        <dbReference type="ARBA" id="ARBA00022448"/>
    </source>
</evidence>
<feature type="domain" description="NADH:ubiquinone oxidoreductase 30kDa subunit" evidence="4">
    <location>
        <begin position="139"/>
        <end position="269"/>
    </location>
</feature>
<organism evidence="5 6">
    <name type="scientific">Cenarchaeum symbiosum (strain A)</name>
    <dbReference type="NCBI Taxonomy" id="414004"/>
    <lineage>
        <taxon>Archaea</taxon>
        <taxon>Nitrososphaerota</taxon>
        <taxon>Candidatus Cenarchaeales</taxon>
        <taxon>Candidatus Cenarchaeaceae</taxon>
        <taxon>Candidatus Cenarchaeum</taxon>
    </lineage>
</organism>
<dbReference type="PANTHER" id="PTHR10884:SF14">
    <property type="entry name" value="NADH DEHYDROGENASE [UBIQUINONE] IRON-SULFUR PROTEIN 3, MITOCHONDRIAL"/>
    <property type="match status" value="1"/>
</dbReference>
<dbReference type="GO" id="GO:0016651">
    <property type="term" value="F:oxidoreductase activity, acting on NAD(P)H"/>
    <property type="evidence" value="ECO:0007669"/>
    <property type="project" value="InterPro"/>
</dbReference>
<feature type="compositionally biased region" description="Basic and acidic residues" evidence="3">
    <location>
        <begin position="23"/>
        <end position="36"/>
    </location>
</feature>
<reference evidence="5 6" key="1">
    <citation type="journal article" date="2006" name="Proc. Natl. Acad. Sci. U.S.A.">
        <title>Genomic analysis of the uncultivated marine crenarchaeote Cenarchaeum symbiosum.</title>
        <authorList>
            <person name="Hallam S.J."/>
            <person name="Konstantinidis K.T."/>
            <person name="Putnam N."/>
            <person name="Schleper C."/>
            <person name="Watanabe Y."/>
            <person name="Sugahara J."/>
            <person name="Preston C."/>
            <person name="de la Torre J."/>
            <person name="Richardson P.M."/>
            <person name="DeLong E.F."/>
        </authorList>
    </citation>
    <scope>NUCLEOTIDE SEQUENCE [LARGE SCALE GENOMIC DNA]</scope>
    <source>
        <strain evidence="6">A</strain>
    </source>
</reference>
<dbReference type="EC" id="1.6.5.3" evidence="5"/>
<dbReference type="STRING" id="414004.CENSYa_1666"/>
<feature type="compositionally biased region" description="Basic and acidic residues" evidence="3">
    <location>
        <begin position="67"/>
        <end position="80"/>
    </location>
</feature>
<evidence type="ECO:0000259" key="4">
    <source>
        <dbReference type="Pfam" id="PF00329"/>
    </source>
</evidence>
<dbReference type="InterPro" id="IPR001268">
    <property type="entry name" value="NADH_UbQ_OxRdtase_30kDa_su"/>
</dbReference>
<feature type="region of interest" description="Disordered" evidence="3">
    <location>
        <begin position="1"/>
        <end position="122"/>
    </location>
</feature>
<dbReference type="SUPFAM" id="SSF143243">
    <property type="entry name" value="Nqo5-like"/>
    <property type="match status" value="1"/>
</dbReference>
<evidence type="ECO:0000313" key="5">
    <source>
        <dbReference type="EMBL" id="ABK78284.1"/>
    </source>
</evidence>
<name>A0RY67_CENSY</name>
<dbReference type="KEGG" id="csy:CENSYa_1666"/>
<evidence type="ECO:0000256" key="3">
    <source>
        <dbReference type="SAM" id="MobiDB-lite"/>
    </source>
</evidence>
<evidence type="ECO:0000313" key="6">
    <source>
        <dbReference type="Proteomes" id="UP000000758"/>
    </source>
</evidence>
<dbReference type="EnsemblBacteria" id="ABK78284">
    <property type="protein sequence ID" value="ABK78284"/>
    <property type="gene ID" value="CENSYa_1666"/>
</dbReference>
<dbReference type="Proteomes" id="UP000000758">
    <property type="component" value="Chromosome"/>
</dbReference>
<proteinExistence type="inferred from homology"/>
<keyword evidence="6" id="KW-1185">Reference proteome</keyword>
<accession>A0RY67</accession>
<dbReference type="PROSITE" id="PS00542">
    <property type="entry name" value="COMPLEX1_30K"/>
    <property type="match status" value="1"/>
</dbReference>
<dbReference type="PANTHER" id="PTHR10884">
    <property type="entry name" value="NADH DEHYDROGENASE UBIQUINONE IRON-SULFUR PROTEIN 3"/>
    <property type="match status" value="1"/>
</dbReference>
<protein>
    <submittedName>
        <fullName evidence="5">NADH-ubiquinone oxidoreductase, subunit C</fullName>
        <ecNumber evidence="5">1.6.5.3</ecNumber>
    </submittedName>
</protein>
<dbReference type="EMBL" id="DP000238">
    <property type="protein sequence ID" value="ABK78284.1"/>
    <property type="molecule type" value="Genomic_DNA"/>
</dbReference>
<dbReference type="Pfam" id="PF00329">
    <property type="entry name" value="Complex1_30kDa"/>
    <property type="match status" value="1"/>
</dbReference>
<feature type="compositionally biased region" description="Basic and acidic residues" evidence="3">
    <location>
        <begin position="101"/>
        <end position="122"/>
    </location>
</feature>
<comment type="similarity">
    <text evidence="1">Belongs to the complex I 30 kDa subunit family.</text>
</comment>
<keyword evidence="5" id="KW-0560">Oxidoreductase</keyword>
<gene>
    <name evidence="5" type="ordered locus">CENSYa_1666</name>
</gene>
<feature type="compositionally biased region" description="Low complexity" evidence="3">
    <location>
        <begin position="81"/>
        <end position="91"/>
    </location>
</feature>
<dbReference type="GO" id="GO:0008137">
    <property type="term" value="F:NADH dehydrogenase (ubiquinone) activity"/>
    <property type="evidence" value="ECO:0007669"/>
    <property type="project" value="InterPro"/>
</dbReference>
<dbReference type="InterPro" id="IPR037232">
    <property type="entry name" value="NADH_quin_OxRdtase_su_C/D-like"/>
</dbReference>
<dbReference type="Gene3D" id="3.30.460.80">
    <property type="entry name" value="NADH:ubiquinone oxidoreductase, 30kDa subunit"/>
    <property type="match status" value="1"/>
</dbReference>
<dbReference type="InterPro" id="IPR020396">
    <property type="entry name" value="NADH_UbQ_OxRdtase_CS"/>
</dbReference>
<evidence type="ECO:0000256" key="1">
    <source>
        <dbReference type="ARBA" id="ARBA00007569"/>
    </source>
</evidence>
<sequence>MSAESGEAPAKPAESNPAASADKPAESKLAADKPEVKPAAPPADKPAEVKPAADKPEVKPAAPPADKPAELKPAADKPAETKPAAPPADKAAPPKPAAPPAKEEEKLPEFEKGLTDRITEKFGDRAQVSFVQPRRTRIMVKSPDIKEVAEFIRDELNFDHAESVAGVDYPENGEIEVVYHLGSYLDPSLSGQVLALATRAPREDVPDPGNDSTRLPSLRDVFYSVEFHERECFEMLGVYFEGHPDNRRLLLPEDWADLPPLRKDFAIKGR</sequence>
<dbReference type="PATRIC" id="fig|414004.10.peg.1521"/>
<dbReference type="HOGENOM" id="CLU_042628_6_1_2"/>